<feature type="binding site" evidence="8">
    <location>
        <position position="121"/>
    </location>
    <ligand>
        <name>[4Fe-4S] cluster</name>
        <dbReference type="ChEBI" id="CHEBI:49883"/>
        <label>1</label>
    </ligand>
</feature>
<dbReference type="InterPro" id="IPR005839">
    <property type="entry name" value="Methylthiotransferase"/>
</dbReference>
<evidence type="ECO:0000256" key="2">
    <source>
        <dbReference type="ARBA" id="ARBA00022490"/>
    </source>
</evidence>
<dbReference type="GO" id="GO:0005829">
    <property type="term" value="C:cytosol"/>
    <property type="evidence" value="ECO:0007669"/>
    <property type="project" value="TreeGrafter"/>
</dbReference>
<keyword evidence="5 8" id="KW-0479">Metal-binding</keyword>
<dbReference type="InterPro" id="IPR058240">
    <property type="entry name" value="rSAM_sf"/>
</dbReference>
<dbReference type="PANTHER" id="PTHR43837">
    <property type="entry name" value="RIBOSOMAL PROTEIN S12 METHYLTHIOTRANSFERASE RIMO"/>
    <property type="match status" value="1"/>
</dbReference>
<reference evidence="12 13" key="1">
    <citation type="submission" date="2018-03" db="EMBL/GenBank/DDBJ databases">
        <title>Draft Genome Sequences of the Obligatory Marine Myxobacteria Enhygromyxa salina SWB007.</title>
        <authorList>
            <person name="Poehlein A."/>
            <person name="Moghaddam J.A."/>
            <person name="Harms H."/>
            <person name="Alanjari M."/>
            <person name="Koenig G.M."/>
            <person name="Daniel R."/>
            <person name="Schaeberle T.F."/>
        </authorList>
    </citation>
    <scope>NUCLEOTIDE SEQUENCE [LARGE SCALE GENOMIC DNA]</scope>
    <source>
        <strain evidence="12 13">SWB007</strain>
    </source>
</reference>
<dbReference type="Pfam" id="PF18693">
    <property type="entry name" value="TRAM_2"/>
    <property type="match status" value="1"/>
</dbReference>
<dbReference type="PROSITE" id="PS51918">
    <property type="entry name" value="RADICAL_SAM"/>
    <property type="match status" value="1"/>
</dbReference>
<evidence type="ECO:0000256" key="8">
    <source>
        <dbReference type="HAMAP-Rule" id="MF_01865"/>
    </source>
</evidence>
<dbReference type="HAMAP" id="MF_01865">
    <property type="entry name" value="MTTase_RimO"/>
    <property type="match status" value="1"/>
</dbReference>
<dbReference type="Gene3D" id="3.80.30.20">
    <property type="entry name" value="tm_1862 like domain"/>
    <property type="match status" value="1"/>
</dbReference>
<dbReference type="Gene3D" id="2.40.50.140">
    <property type="entry name" value="Nucleic acid-binding proteins"/>
    <property type="match status" value="1"/>
</dbReference>
<dbReference type="GO" id="GO:0005840">
    <property type="term" value="C:ribosome"/>
    <property type="evidence" value="ECO:0007669"/>
    <property type="project" value="UniProtKB-KW"/>
</dbReference>
<dbReference type="EMBL" id="PVNL01000015">
    <property type="protein sequence ID" value="PRQ09577.1"/>
    <property type="molecule type" value="Genomic_DNA"/>
</dbReference>
<evidence type="ECO:0000256" key="6">
    <source>
        <dbReference type="ARBA" id="ARBA00023004"/>
    </source>
</evidence>
<feature type="binding site" evidence="8">
    <location>
        <position position="202"/>
    </location>
    <ligand>
        <name>[4Fe-4S] cluster</name>
        <dbReference type="ChEBI" id="CHEBI:49883"/>
        <label>2</label>
        <note>4Fe-4S-S-AdoMet</note>
    </ligand>
</feature>
<keyword evidence="4 8" id="KW-0949">S-adenosyl-L-methionine</keyword>
<dbReference type="CDD" id="cd01335">
    <property type="entry name" value="Radical_SAM"/>
    <property type="match status" value="1"/>
</dbReference>
<dbReference type="NCBIfam" id="TIGR00089">
    <property type="entry name" value="MiaB/RimO family radical SAM methylthiotransferase"/>
    <property type="match status" value="1"/>
</dbReference>
<protein>
    <recommendedName>
        <fullName evidence="8">Ribosomal protein uS12 methylthiotransferase RimO</fullName>
        <shortName evidence="8">uS12 MTTase</shortName>
        <shortName evidence="8">uS12 methylthiotransferase</shortName>
        <ecNumber evidence="8">2.8.4.4</ecNumber>
    </recommendedName>
    <alternativeName>
        <fullName evidence="8">Ribosomal protein uS12 (aspartate-C(3))-methylthiotransferase</fullName>
    </alternativeName>
    <alternativeName>
        <fullName evidence="8">Ribosome maturation factor RimO</fullName>
    </alternativeName>
</protein>
<keyword evidence="12" id="KW-0689">Ribosomal protein</keyword>
<evidence type="ECO:0000256" key="3">
    <source>
        <dbReference type="ARBA" id="ARBA00022679"/>
    </source>
</evidence>
<feature type="binding site" evidence="8">
    <location>
        <position position="199"/>
    </location>
    <ligand>
        <name>[4Fe-4S] cluster</name>
        <dbReference type="ChEBI" id="CHEBI:49883"/>
        <label>2</label>
        <note>4Fe-4S-S-AdoMet</note>
    </ligand>
</feature>
<feature type="domain" description="MTTase N-terminal" evidence="10">
    <location>
        <begin position="37"/>
        <end position="158"/>
    </location>
</feature>
<feature type="binding site" evidence="8">
    <location>
        <position position="195"/>
    </location>
    <ligand>
        <name>[4Fe-4S] cluster</name>
        <dbReference type="ChEBI" id="CHEBI:49883"/>
        <label>2</label>
        <note>4Fe-4S-S-AdoMet</note>
    </ligand>
</feature>
<comment type="catalytic activity">
    <reaction evidence="8">
        <text>L-aspartate(89)-[ribosomal protein uS12]-hydrogen + (sulfur carrier)-SH + AH2 + 2 S-adenosyl-L-methionine = 3-methylsulfanyl-L-aspartate(89)-[ribosomal protein uS12]-hydrogen + (sulfur carrier)-H + 5'-deoxyadenosine + L-methionine + A + S-adenosyl-L-homocysteine + 2 H(+)</text>
        <dbReference type="Rhea" id="RHEA:37087"/>
        <dbReference type="Rhea" id="RHEA-COMP:10460"/>
        <dbReference type="Rhea" id="RHEA-COMP:10461"/>
        <dbReference type="Rhea" id="RHEA-COMP:14737"/>
        <dbReference type="Rhea" id="RHEA-COMP:14739"/>
        <dbReference type="ChEBI" id="CHEBI:13193"/>
        <dbReference type="ChEBI" id="CHEBI:15378"/>
        <dbReference type="ChEBI" id="CHEBI:17319"/>
        <dbReference type="ChEBI" id="CHEBI:17499"/>
        <dbReference type="ChEBI" id="CHEBI:29917"/>
        <dbReference type="ChEBI" id="CHEBI:29961"/>
        <dbReference type="ChEBI" id="CHEBI:57844"/>
        <dbReference type="ChEBI" id="CHEBI:57856"/>
        <dbReference type="ChEBI" id="CHEBI:59789"/>
        <dbReference type="ChEBI" id="CHEBI:64428"/>
        <dbReference type="ChEBI" id="CHEBI:73599"/>
        <dbReference type="EC" id="2.8.4.4"/>
    </reaction>
</comment>
<keyword evidence="3 8" id="KW-0808">Transferase</keyword>
<dbReference type="InterPro" id="IPR007197">
    <property type="entry name" value="rSAM"/>
</dbReference>
<comment type="cofactor">
    <cofactor evidence="8">
        <name>[4Fe-4S] cluster</name>
        <dbReference type="ChEBI" id="CHEBI:49883"/>
    </cofactor>
    <text evidence="8">Binds 2 [4Fe-4S] clusters. One cluster is coordinated with 3 cysteines and an exchangeable S-adenosyl-L-methionine.</text>
</comment>
<dbReference type="SFLD" id="SFLDS00029">
    <property type="entry name" value="Radical_SAM"/>
    <property type="match status" value="1"/>
</dbReference>
<feature type="binding site" evidence="8">
    <location>
        <position position="82"/>
    </location>
    <ligand>
        <name>[4Fe-4S] cluster</name>
        <dbReference type="ChEBI" id="CHEBI:49883"/>
        <label>1</label>
    </ligand>
</feature>
<keyword evidence="6 8" id="KW-0408">Iron</keyword>
<comment type="function">
    <text evidence="8">Catalyzes the methylthiolation of an aspartic acid residue of ribosomal protein uS12.</text>
</comment>
<keyword evidence="12" id="KW-0687">Ribonucleoprotein</keyword>
<evidence type="ECO:0000313" key="12">
    <source>
        <dbReference type="EMBL" id="PRQ09577.1"/>
    </source>
</evidence>
<evidence type="ECO:0000259" key="9">
    <source>
        <dbReference type="PROSITE" id="PS50926"/>
    </source>
</evidence>
<dbReference type="InterPro" id="IPR002792">
    <property type="entry name" value="TRAM_dom"/>
</dbReference>
<evidence type="ECO:0000256" key="4">
    <source>
        <dbReference type="ARBA" id="ARBA00022691"/>
    </source>
</evidence>
<organism evidence="12 13">
    <name type="scientific">Enhygromyxa salina</name>
    <dbReference type="NCBI Taxonomy" id="215803"/>
    <lineage>
        <taxon>Bacteria</taxon>
        <taxon>Pseudomonadati</taxon>
        <taxon>Myxococcota</taxon>
        <taxon>Polyangia</taxon>
        <taxon>Nannocystales</taxon>
        <taxon>Nannocystaceae</taxon>
        <taxon>Enhygromyxa</taxon>
    </lineage>
</organism>
<dbReference type="Pfam" id="PF04055">
    <property type="entry name" value="Radical_SAM"/>
    <property type="match status" value="1"/>
</dbReference>
<evidence type="ECO:0000259" key="10">
    <source>
        <dbReference type="PROSITE" id="PS51449"/>
    </source>
</evidence>
<dbReference type="AlphaFoldDB" id="A0A2S9YWW3"/>
<dbReference type="InterPro" id="IPR023404">
    <property type="entry name" value="rSAM_horseshoe"/>
</dbReference>
<evidence type="ECO:0000256" key="1">
    <source>
        <dbReference type="ARBA" id="ARBA00022485"/>
    </source>
</evidence>
<dbReference type="SFLD" id="SFLDF00274">
    <property type="entry name" value="ribosomal_protein_S12_methylth"/>
    <property type="match status" value="1"/>
</dbReference>
<dbReference type="InterPro" id="IPR038135">
    <property type="entry name" value="Methylthiotransferase_N_sf"/>
</dbReference>
<dbReference type="Proteomes" id="UP000238823">
    <property type="component" value="Unassembled WGS sequence"/>
</dbReference>
<keyword evidence="2 8" id="KW-0963">Cytoplasm</keyword>
<accession>A0A2S9YWW3</accession>
<dbReference type="PROSITE" id="PS50926">
    <property type="entry name" value="TRAM"/>
    <property type="match status" value="1"/>
</dbReference>
<comment type="caution">
    <text evidence="12">The sequence shown here is derived from an EMBL/GenBank/DDBJ whole genome shotgun (WGS) entry which is preliminary data.</text>
</comment>
<dbReference type="SUPFAM" id="SSF102114">
    <property type="entry name" value="Radical SAM enzymes"/>
    <property type="match status" value="1"/>
</dbReference>
<dbReference type="SMART" id="SM00729">
    <property type="entry name" value="Elp3"/>
    <property type="match status" value="1"/>
</dbReference>
<dbReference type="GO" id="GO:0103039">
    <property type="term" value="F:protein methylthiotransferase activity"/>
    <property type="evidence" value="ECO:0007669"/>
    <property type="project" value="UniProtKB-EC"/>
</dbReference>
<proteinExistence type="inferred from homology"/>
<feature type="domain" description="Radical SAM core" evidence="11">
    <location>
        <begin position="181"/>
        <end position="415"/>
    </location>
</feature>
<dbReference type="FunFam" id="3.80.30.20:FF:000001">
    <property type="entry name" value="tRNA-2-methylthio-N(6)-dimethylallyladenosine synthase 2"/>
    <property type="match status" value="1"/>
</dbReference>
<dbReference type="EC" id="2.8.4.4" evidence="8"/>
<dbReference type="SFLD" id="SFLDG01061">
    <property type="entry name" value="methylthiotransferase"/>
    <property type="match status" value="1"/>
</dbReference>
<keyword evidence="1 8" id="KW-0004">4Fe-4S</keyword>
<dbReference type="InterPro" id="IPR006638">
    <property type="entry name" value="Elp3/MiaA/NifB-like_rSAM"/>
</dbReference>
<keyword evidence="7 8" id="KW-0411">Iron-sulfur</keyword>
<dbReference type="Pfam" id="PF00919">
    <property type="entry name" value="UPF0004"/>
    <property type="match status" value="1"/>
</dbReference>
<dbReference type="NCBIfam" id="TIGR01125">
    <property type="entry name" value="30S ribosomal protein S12 methylthiotransferase RimO"/>
    <property type="match status" value="1"/>
</dbReference>
<dbReference type="GO" id="GO:0046872">
    <property type="term" value="F:metal ion binding"/>
    <property type="evidence" value="ECO:0007669"/>
    <property type="project" value="UniProtKB-KW"/>
</dbReference>
<dbReference type="Gene3D" id="3.40.50.12160">
    <property type="entry name" value="Methylthiotransferase, N-terminal domain"/>
    <property type="match status" value="1"/>
</dbReference>
<comment type="subcellular location">
    <subcellularLocation>
        <location evidence="8">Cytoplasm</location>
    </subcellularLocation>
</comment>
<dbReference type="PANTHER" id="PTHR43837:SF1">
    <property type="entry name" value="RIBOSOMAL PROTEIN US12 METHYLTHIOTRANSFERASE RIMO"/>
    <property type="match status" value="1"/>
</dbReference>
<name>A0A2S9YWW3_9BACT</name>
<gene>
    <name evidence="12" type="primary">rimO_1</name>
    <name evidence="8" type="synonym">rimO</name>
    <name evidence="12" type="ORF">ENSA7_06340</name>
</gene>
<dbReference type="InterPro" id="IPR005840">
    <property type="entry name" value="Ribosomal_uS12_MeSTrfase_RimO"/>
</dbReference>
<dbReference type="InterPro" id="IPR012340">
    <property type="entry name" value="NA-bd_OB-fold"/>
</dbReference>
<dbReference type="GO" id="GO:0035599">
    <property type="term" value="F:aspartic acid methylthiotransferase activity"/>
    <property type="evidence" value="ECO:0007669"/>
    <property type="project" value="TreeGrafter"/>
</dbReference>
<evidence type="ECO:0000313" key="13">
    <source>
        <dbReference type="Proteomes" id="UP000238823"/>
    </source>
</evidence>
<sequence length="494" mass="54260">MRRGDSGLHVRTMPISLPIVGEREPAGPHVRPPQTPQKVYFVSLGCPKNQVDTEVMLGVVRAGGHTLVDDPELADTLVVNTCGFIDAAKEESIETILELARVKAGAAEAGIDPKRLVVAGCLSQRYPTELANEMPEVDHFLGSADMLGLQNVLGGAAQRMGVSPLDRRSWLYDHSTPRQTYGAGHTNYVKIGEGCDRPCGFCIIPKLRGPQRSRPVFDIVQEVHDLVGQGTREICLVAQDLTTYGTDLGERGLAPSNLEGLLDALGEISELRWIRLHYAYPTAVTDGLIERIATHPKVATYLDVPIQHVDTGVLKKMRRGYTERTVRELVERIRAQSAKIWLRTTMLVGHPGEDEAAYQRLRAFIAEGEIDHLGVFPWSREDGTTSAMHPERVDDALANARASELMELQAGIREQKFAAMRGELIEVLVDGISDESELLLDGRHEGQAPEIDGKVILLDGTAEPGDFVQARVMQTTAHDLIATLDLDRDPDDDD</sequence>
<feature type="binding site" evidence="8">
    <location>
        <position position="46"/>
    </location>
    <ligand>
        <name>[4Fe-4S] cluster</name>
        <dbReference type="ChEBI" id="CHEBI:49883"/>
        <label>1</label>
    </ligand>
</feature>
<evidence type="ECO:0000256" key="7">
    <source>
        <dbReference type="ARBA" id="ARBA00023014"/>
    </source>
</evidence>
<dbReference type="GO" id="GO:0051539">
    <property type="term" value="F:4 iron, 4 sulfur cluster binding"/>
    <property type="evidence" value="ECO:0007669"/>
    <property type="project" value="UniProtKB-UniRule"/>
</dbReference>
<evidence type="ECO:0000256" key="5">
    <source>
        <dbReference type="ARBA" id="ARBA00022723"/>
    </source>
</evidence>
<feature type="domain" description="TRAM" evidence="9">
    <location>
        <begin position="418"/>
        <end position="486"/>
    </location>
</feature>
<dbReference type="PROSITE" id="PS51449">
    <property type="entry name" value="MTTASE_N"/>
    <property type="match status" value="1"/>
</dbReference>
<comment type="similarity">
    <text evidence="8">Belongs to the methylthiotransferase family. RimO subfamily.</text>
</comment>
<dbReference type="SFLD" id="SFLDG01082">
    <property type="entry name" value="B12-binding_domain_containing"/>
    <property type="match status" value="1"/>
</dbReference>
<dbReference type="GO" id="GO:0006400">
    <property type="term" value="P:tRNA modification"/>
    <property type="evidence" value="ECO:0007669"/>
    <property type="project" value="InterPro"/>
</dbReference>
<dbReference type="InterPro" id="IPR013848">
    <property type="entry name" value="Methylthiotransferase_N"/>
</dbReference>
<evidence type="ECO:0000259" key="11">
    <source>
        <dbReference type="PROSITE" id="PS51918"/>
    </source>
</evidence>